<reference evidence="9" key="1">
    <citation type="submission" date="2022-05" db="EMBL/GenBank/DDBJ databases">
        <authorList>
            <person name="Tuo L."/>
        </authorList>
    </citation>
    <scope>NUCLEOTIDE SEQUENCE</scope>
    <source>
        <strain evidence="9">BSK12Z-4</strain>
    </source>
</reference>
<dbReference type="EMBL" id="JAMOIL010000016">
    <property type="protein sequence ID" value="MCM0621222.1"/>
    <property type="molecule type" value="Genomic_DNA"/>
</dbReference>
<keyword evidence="4 7" id="KW-1133">Transmembrane helix</keyword>
<gene>
    <name evidence="9" type="ORF">M8330_13080</name>
</gene>
<protein>
    <submittedName>
        <fullName evidence="9">PspC domain-containing protein</fullName>
    </submittedName>
</protein>
<evidence type="ECO:0000256" key="3">
    <source>
        <dbReference type="ARBA" id="ARBA00022692"/>
    </source>
</evidence>
<feature type="transmembrane region" description="Helical" evidence="7">
    <location>
        <begin position="33"/>
        <end position="57"/>
    </location>
</feature>
<keyword evidence="2" id="KW-1003">Cell membrane</keyword>
<comment type="caution">
    <text evidence="9">The sequence shown here is derived from an EMBL/GenBank/DDBJ whole genome shotgun (WGS) entry which is preliminary data.</text>
</comment>
<evidence type="ECO:0000256" key="7">
    <source>
        <dbReference type="SAM" id="Phobius"/>
    </source>
</evidence>
<evidence type="ECO:0000259" key="8">
    <source>
        <dbReference type="Pfam" id="PF04024"/>
    </source>
</evidence>
<organism evidence="9 10">
    <name type="scientific">Nocardioides bruguierae</name>
    <dbReference type="NCBI Taxonomy" id="2945102"/>
    <lineage>
        <taxon>Bacteria</taxon>
        <taxon>Bacillati</taxon>
        <taxon>Actinomycetota</taxon>
        <taxon>Actinomycetes</taxon>
        <taxon>Propionibacteriales</taxon>
        <taxon>Nocardioidaceae</taxon>
        <taxon>Nocardioides</taxon>
    </lineage>
</organism>
<dbReference type="GO" id="GO:0005886">
    <property type="term" value="C:plasma membrane"/>
    <property type="evidence" value="ECO:0007669"/>
    <property type="project" value="UniProtKB-SubCell"/>
</dbReference>
<evidence type="ECO:0000256" key="1">
    <source>
        <dbReference type="ARBA" id="ARBA00004162"/>
    </source>
</evidence>
<dbReference type="RefSeq" id="WP_250827695.1">
    <property type="nucleotide sequence ID" value="NZ_JAMOIL010000016.1"/>
</dbReference>
<keyword evidence="10" id="KW-1185">Reference proteome</keyword>
<dbReference type="Pfam" id="PF04024">
    <property type="entry name" value="PspC"/>
    <property type="match status" value="1"/>
</dbReference>
<evidence type="ECO:0000313" key="10">
    <source>
        <dbReference type="Proteomes" id="UP001139485"/>
    </source>
</evidence>
<evidence type="ECO:0000256" key="6">
    <source>
        <dbReference type="SAM" id="MobiDB-lite"/>
    </source>
</evidence>
<dbReference type="PANTHER" id="PTHR33885">
    <property type="entry name" value="PHAGE SHOCK PROTEIN C"/>
    <property type="match status" value="1"/>
</dbReference>
<keyword evidence="3 7" id="KW-0812">Transmembrane</keyword>
<evidence type="ECO:0000256" key="4">
    <source>
        <dbReference type="ARBA" id="ARBA00022989"/>
    </source>
</evidence>
<sequence length="99" mass="9817">MRKLYRSQEDKIAGGVCGGLAEHLDVDANLVRLAVVAGTVLGAGVLVVVYVAAWLLVPQAPATLGWAGATGTPPAPAATEKSGQSGQPVAAGAQPANDS</sequence>
<proteinExistence type="predicted"/>
<feature type="domain" description="Phage shock protein PspC N-terminal" evidence="8">
    <location>
        <begin position="2"/>
        <end position="60"/>
    </location>
</feature>
<dbReference type="PANTHER" id="PTHR33885:SF3">
    <property type="entry name" value="PHAGE SHOCK PROTEIN C"/>
    <property type="match status" value="1"/>
</dbReference>
<evidence type="ECO:0000313" key="9">
    <source>
        <dbReference type="EMBL" id="MCM0621222.1"/>
    </source>
</evidence>
<keyword evidence="5 7" id="KW-0472">Membrane</keyword>
<evidence type="ECO:0000256" key="2">
    <source>
        <dbReference type="ARBA" id="ARBA00022475"/>
    </source>
</evidence>
<feature type="region of interest" description="Disordered" evidence="6">
    <location>
        <begin position="67"/>
        <end position="99"/>
    </location>
</feature>
<accession>A0A9X2D8F0</accession>
<comment type="subcellular location">
    <subcellularLocation>
        <location evidence="1">Cell membrane</location>
        <topology evidence="1">Single-pass membrane protein</topology>
    </subcellularLocation>
</comment>
<dbReference type="Proteomes" id="UP001139485">
    <property type="component" value="Unassembled WGS sequence"/>
</dbReference>
<dbReference type="InterPro" id="IPR007168">
    <property type="entry name" value="Phageshock_PspC_N"/>
</dbReference>
<evidence type="ECO:0000256" key="5">
    <source>
        <dbReference type="ARBA" id="ARBA00023136"/>
    </source>
</evidence>
<dbReference type="InterPro" id="IPR052027">
    <property type="entry name" value="PspC"/>
</dbReference>
<name>A0A9X2D8F0_9ACTN</name>
<dbReference type="AlphaFoldDB" id="A0A9X2D8F0"/>